<gene>
    <name evidence="1" type="ORF">S03H2_41105</name>
</gene>
<comment type="caution">
    <text evidence="1">The sequence shown here is derived from an EMBL/GenBank/DDBJ whole genome shotgun (WGS) entry which is preliminary data.</text>
</comment>
<protein>
    <submittedName>
        <fullName evidence="1">Uncharacterized protein</fullName>
    </submittedName>
</protein>
<sequence length="66" mass="7500">MAGNTRGKLKEQFEGIHNNFTWCLTHMERALVLIKEHKPELTDGIVAMAEETQTLDKLAQGIYSKL</sequence>
<dbReference type="EMBL" id="BARU01025520">
    <property type="protein sequence ID" value="GAH67396.1"/>
    <property type="molecule type" value="Genomic_DNA"/>
</dbReference>
<proteinExistence type="predicted"/>
<dbReference type="AlphaFoldDB" id="X1HB17"/>
<evidence type="ECO:0000313" key="1">
    <source>
        <dbReference type="EMBL" id="GAH67396.1"/>
    </source>
</evidence>
<name>X1HB17_9ZZZZ</name>
<reference evidence="1" key="1">
    <citation type="journal article" date="2014" name="Front. Microbiol.">
        <title>High frequency of phylogenetically diverse reductive dehalogenase-homologous genes in deep subseafloor sedimentary metagenomes.</title>
        <authorList>
            <person name="Kawai M."/>
            <person name="Futagami T."/>
            <person name="Toyoda A."/>
            <person name="Takaki Y."/>
            <person name="Nishi S."/>
            <person name="Hori S."/>
            <person name="Arai W."/>
            <person name="Tsubouchi T."/>
            <person name="Morono Y."/>
            <person name="Uchiyama I."/>
            <person name="Ito T."/>
            <person name="Fujiyama A."/>
            <person name="Inagaki F."/>
            <person name="Takami H."/>
        </authorList>
    </citation>
    <scope>NUCLEOTIDE SEQUENCE</scope>
    <source>
        <strain evidence="1">Expedition CK06-06</strain>
    </source>
</reference>
<accession>X1HB17</accession>
<organism evidence="1">
    <name type="scientific">marine sediment metagenome</name>
    <dbReference type="NCBI Taxonomy" id="412755"/>
    <lineage>
        <taxon>unclassified sequences</taxon>
        <taxon>metagenomes</taxon>
        <taxon>ecological metagenomes</taxon>
    </lineage>
</organism>